<sequence length="176" mass="19211">MGPPPSATQLAALISKSDCDGITVIPQLLKALTELPGGVEILKRLKWIRYGGSGLPNETKRILDGAGINYINSYGLSEASALADGNPNRWPANVKLDREWISDTGLHELKFEFFSKASDGVPDLYELIALAGDIPCSVSNVPGGYATGDLVERHPDYPEWFRIWGRKKAIVSMIRT</sequence>
<dbReference type="EMBL" id="CAJHJG010003648">
    <property type="protein sequence ID" value="CAD6933912.1"/>
    <property type="molecule type" value="Genomic_DNA"/>
</dbReference>
<proteinExistence type="predicted"/>
<organism evidence="1 2">
    <name type="scientific">Tilletia caries</name>
    <name type="common">wheat bunt fungus</name>
    <dbReference type="NCBI Taxonomy" id="13290"/>
    <lineage>
        <taxon>Eukaryota</taxon>
        <taxon>Fungi</taxon>
        <taxon>Dikarya</taxon>
        <taxon>Basidiomycota</taxon>
        <taxon>Ustilaginomycotina</taxon>
        <taxon>Exobasidiomycetes</taxon>
        <taxon>Tilletiales</taxon>
        <taxon>Tilletiaceae</taxon>
        <taxon>Tilletia</taxon>
    </lineage>
</organism>
<reference evidence="1" key="1">
    <citation type="submission" date="2020-10" db="EMBL/GenBank/DDBJ databases">
        <authorList>
            <person name="Sedaghatjoo S."/>
        </authorList>
    </citation>
    <scope>NUCLEOTIDE SEQUENCE</scope>
    <source>
        <strain evidence="1">AZH3</strain>
    </source>
</reference>
<dbReference type="Gene3D" id="3.40.50.12780">
    <property type="entry name" value="N-terminal domain of ligase-like"/>
    <property type="match status" value="1"/>
</dbReference>
<name>A0ABN7IYC1_9BASI</name>
<accession>A0ABN7IYC1</accession>
<dbReference type="SUPFAM" id="SSF56801">
    <property type="entry name" value="Acetyl-CoA synthetase-like"/>
    <property type="match status" value="1"/>
</dbReference>
<comment type="caution">
    <text evidence="1">The sequence shown here is derived from an EMBL/GenBank/DDBJ whole genome shotgun (WGS) entry which is preliminary data.</text>
</comment>
<gene>
    <name evidence="1" type="ORF">JKIAZH3_G979</name>
</gene>
<evidence type="ECO:0000313" key="2">
    <source>
        <dbReference type="Proteomes" id="UP000836402"/>
    </source>
</evidence>
<dbReference type="Proteomes" id="UP000836402">
    <property type="component" value="Unassembled WGS sequence"/>
</dbReference>
<evidence type="ECO:0000313" key="1">
    <source>
        <dbReference type="EMBL" id="CAD6933912.1"/>
    </source>
</evidence>
<dbReference type="InterPro" id="IPR042099">
    <property type="entry name" value="ANL_N_sf"/>
</dbReference>
<evidence type="ECO:0008006" key="3">
    <source>
        <dbReference type="Google" id="ProtNLM"/>
    </source>
</evidence>
<protein>
    <recommendedName>
        <fullName evidence="3">AMP-dependent synthetase/ligase domain-containing protein</fullName>
    </recommendedName>
</protein>
<keyword evidence="2" id="KW-1185">Reference proteome</keyword>